<feature type="region of interest" description="Disordered" evidence="2">
    <location>
        <begin position="251"/>
        <end position="303"/>
    </location>
</feature>
<reference evidence="3 4" key="1">
    <citation type="submission" date="2019-07" db="EMBL/GenBank/DDBJ databases">
        <title>Genomics analysis of Aphanomyces spp. identifies a new class of oomycete effector associated with host adaptation.</title>
        <authorList>
            <person name="Gaulin E."/>
        </authorList>
    </citation>
    <scope>NUCLEOTIDE SEQUENCE [LARGE SCALE GENOMIC DNA]</scope>
    <source>
        <strain evidence="3 4">ATCC 201684</strain>
    </source>
</reference>
<feature type="coiled-coil region" evidence="1">
    <location>
        <begin position="214"/>
        <end position="241"/>
    </location>
</feature>
<evidence type="ECO:0000313" key="3">
    <source>
        <dbReference type="EMBL" id="KAF0744349.1"/>
    </source>
</evidence>
<evidence type="ECO:0008006" key="5">
    <source>
        <dbReference type="Google" id="ProtNLM"/>
    </source>
</evidence>
<proteinExistence type="predicted"/>
<organism evidence="3 4">
    <name type="scientific">Aphanomyces euteiches</name>
    <dbReference type="NCBI Taxonomy" id="100861"/>
    <lineage>
        <taxon>Eukaryota</taxon>
        <taxon>Sar</taxon>
        <taxon>Stramenopiles</taxon>
        <taxon>Oomycota</taxon>
        <taxon>Saprolegniomycetes</taxon>
        <taxon>Saprolegniales</taxon>
        <taxon>Verrucalvaceae</taxon>
        <taxon>Aphanomyces</taxon>
    </lineage>
</organism>
<evidence type="ECO:0000313" key="4">
    <source>
        <dbReference type="Proteomes" id="UP000481153"/>
    </source>
</evidence>
<dbReference type="EMBL" id="VJMJ01000009">
    <property type="protein sequence ID" value="KAF0744349.1"/>
    <property type="molecule type" value="Genomic_DNA"/>
</dbReference>
<protein>
    <recommendedName>
        <fullName evidence="5">Hyaluronan-mediated motility receptor C-terminal domain-containing protein</fullName>
    </recommendedName>
</protein>
<gene>
    <name evidence="3" type="ORF">Ae201684_000837</name>
</gene>
<evidence type="ECO:0000256" key="1">
    <source>
        <dbReference type="SAM" id="Coils"/>
    </source>
</evidence>
<dbReference type="AlphaFoldDB" id="A0A6G0XV72"/>
<accession>A0A6G0XV72</accession>
<comment type="caution">
    <text evidence="3">The sequence shown here is derived from an EMBL/GenBank/DDBJ whole genome shotgun (WGS) entry which is preliminary data.</text>
</comment>
<evidence type="ECO:0000256" key="2">
    <source>
        <dbReference type="SAM" id="MobiDB-lite"/>
    </source>
</evidence>
<keyword evidence="1" id="KW-0175">Coiled coil</keyword>
<sequence>MATTTSTTAATELFRQTITPDVVLMRKQLDKLRRDMEVIMYTFAATRECYEPERMCHECLGRTRAPSSIGFDDEGTDDGELKERREFDELMEQITALQQQVALQTEASKQLRSENEQLQAECAMLQEQHHTDPEDSPVATPLKLSDAEVARILQLTKDQSQELETLHARIEEVTIERDHLRQERDTALLSAQKAWKENATLAGHANPGQKIKYVQQLKDENNKLHQQLRDAEARLALQAKRQVKSNYALNEWSDNGSSASAEVSERTMKPSKVPRKKALGRTSSRKDTLNDVISPATTANSSP</sequence>
<keyword evidence="4" id="KW-1185">Reference proteome</keyword>
<name>A0A6G0XV72_9STRA</name>
<feature type="coiled-coil region" evidence="1">
    <location>
        <begin position="80"/>
        <end position="128"/>
    </location>
</feature>
<dbReference type="Proteomes" id="UP000481153">
    <property type="component" value="Unassembled WGS sequence"/>
</dbReference>
<dbReference type="VEuPathDB" id="FungiDB:AeMF1_016842"/>
<feature type="compositionally biased region" description="Polar residues" evidence="2">
    <location>
        <begin position="251"/>
        <end position="261"/>
    </location>
</feature>